<keyword evidence="2" id="KW-0732">Signal</keyword>
<feature type="chain" id="PRO_5039011263" evidence="2">
    <location>
        <begin position="21"/>
        <end position="315"/>
    </location>
</feature>
<evidence type="ECO:0000313" key="4">
    <source>
        <dbReference type="Proteomes" id="UP000238877"/>
    </source>
</evidence>
<feature type="signal peptide" evidence="2">
    <location>
        <begin position="1"/>
        <end position="20"/>
    </location>
</feature>
<dbReference type="Proteomes" id="UP000238877">
    <property type="component" value="Unassembled WGS sequence"/>
</dbReference>
<evidence type="ECO:0000256" key="2">
    <source>
        <dbReference type="SAM" id="SignalP"/>
    </source>
</evidence>
<dbReference type="EMBL" id="PPDF01000008">
    <property type="protein sequence ID" value="PQL25411.1"/>
    <property type="molecule type" value="Genomic_DNA"/>
</dbReference>
<proteinExistence type="predicted"/>
<feature type="compositionally biased region" description="Polar residues" evidence="1">
    <location>
        <begin position="243"/>
        <end position="252"/>
    </location>
</feature>
<protein>
    <submittedName>
        <fullName evidence="3">Uncharacterized protein</fullName>
    </submittedName>
</protein>
<sequence>MKYLLALVGTLLCTSQSGFAISQYEIEQKPNQYQLAYSSDTERMYIDLSSIHTKQTAANYKTVQARLLSLYTRNNVIADFDTNFTFYKQQPNAQITMTAWKVSKPIYYAQNGYPIDTLPQQRLAKDYGQHVAAQNSPSQRIGEFVYNTSVEMEKISYTYDNPYIPPRVFPPVVNHSVHTPLFGLMPPTDLVISTPMDRVIPAPPAPPTKIQPSLQPGHVGGPGVGGFNNRGGFSPNFAAMQQAKPQNPNRNMSRPEMQAPPSQKGPADNKVRDGKARNDTGRNNTGRDKGSPNNGGRNGGNSGNSSRGGGGQGPH</sequence>
<comment type="caution">
    <text evidence="3">The sequence shown here is derived from an EMBL/GenBank/DDBJ whole genome shotgun (WGS) entry which is preliminary data.</text>
</comment>
<dbReference type="AlphaFoldDB" id="A0A2S7ZQ82"/>
<feature type="compositionally biased region" description="Gly residues" evidence="1">
    <location>
        <begin position="218"/>
        <end position="229"/>
    </location>
</feature>
<evidence type="ECO:0000313" key="3">
    <source>
        <dbReference type="EMBL" id="PQL25411.1"/>
    </source>
</evidence>
<name>A0A2S7ZQ82_9FIRM</name>
<evidence type="ECO:0000256" key="1">
    <source>
        <dbReference type="SAM" id="MobiDB-lite"/>
    </source>
</evidence>
<feature type="compositionally biased region" description="Gly residues" evidence="1">
    <location>
        <begin position="296"/>
        <end position="315"/>
    </location>
</feature>
<feature type="compositionally biased region" description="Basic and acidic residues" evidence="1">
    <location>
        <begin position="267"/>
        <end position="290"/>
    </location>
</feature>
<reference evidence="3 4" key="1">
    <citation type="submission" date="2018-01" db="EMBL/GenBank/DDBJ databases">
        <title>Draft genome sequences of clinical isolates and type strains of oral Veillonella including Veillonella infantum sp., nov.</title>
        <authorList>
            <person name="Mashima I."/>
            <person name="Liao Y.-C."/>
            <person name="Sabharwal A."/>
            <person name="Haase E.M."/>
            <person name="Nakazawa F."/>
            <person name="Scannapieco F.A."/>
        </authorList>
    </citation>
    <scope>NUCLEOTIDE SEQUENCE [LARGE SCALE GENOMIC DNA]</scope>
    <source>
        <strain evidence="3 4">Y6</strain>
    </source>
</reference>
<feature type="region of interest" description="Disordered" evidence="1">
    <location>
        <begin position="201"/>
        <end position="315"/>
    </location>
</feature>
<dbReference type="RefSeq" id="WP_105092825.1">
    <property type="nucleotide sequence ID" value="NZ_CALGZP010000010.1"/>
</dbReference>
<gene>
    <name evidence="3" type="ORF">VTHSUH11_04845</name>
</gene>
<organism evidence="3 4">
    <name type="scientific">Veillonella tobetsuensis</name>
    <dbReference type="NCBI Taxonomy" id="1110546"/>
    <lineage>
        <taxon>Bacteria</taxon>
        <taxon>Bacillati</taxon>
        <taxon>Bacillota</taxon>
        <taxon>Negativicutes</taxon>
        <taxon>Veillonellales</taxon>
        <taxon>Veillonellaceae</taxon>
        <taxon>Veillonella</taxon>
    </lineage>
</organism>
<accession>A0A2S7ZQ82</accession>